<keyword evidence="7 8" id="KW-0807">Transducer</keyword>
<evidence type="ECO:0000256" key="8">
    <source>
        <dbReference type="RuleBase" id="RU000688"/>
    </source>
</evidence>
<evidence type="ECO:0000259" key="11">
    <source>
        <dbReference type="PROSITE" id="PS50262"/>
    </source>
</evidence>
<evidence type="ECO:0000313" key="12">
    <source>
        <dbReference type="EMBL" id="KAJ7393056.1"/>
    </source>
</evidence>
<keyword evidence="2 8" id="KW-0812">Transmembrane</keyword>
<keyword evidence="5 10" id="KW-0472">Membrane</keyword>
<feature type="compositionally biased region" description="Polar residues" evidence="9">
    <location>
        <begin position="234"/>
        <end position="251"/>
    </location>
</feature>
<dbReference type="Gene3D" id="1.20.1070.10">
    <property type="entry name" value="Rhodopsin 7-helix transmembrane proteins"/>
    <property type="match status" value="1"/>
</dbReference>
<feature type="transmembrane region" description="Helical" evidence="10">
    <location>
        <begin position="66"/>
        <end position="88"/>
    </location>
</feature>
<dbReference type="PRINTS" id="PR00237">
    <property type="entry name" value="GPCRRHODOPSN"/>
</dbReference>
<evidence type="ECO:0000256" key="9">
    <source>
        <dbReference type="SAM" id="MobiDB-lite"/>
    </source>
</evidence>
<gene>
    <name evidence="12" type="ORF">OS493_008352</name>
</gene>
<keyword evidence="4 8" id="KW-0297">G-protein coupled receptor</keyword>
<feature type="transmembrane region" description="Helical" evidence="10">
    <location>
        <begin position="297"/>
        <end position="319"/>
    </location>
</feature>
<evidence type="ECO:0000313" key="13">
    <source>
        <dbReference type="Proteomes" id="UP001163046"/>
    </source>
</evidence>
<feature type="transmembrane region" description="Helical" evidence="10">
    <location>
        <begin position="104"/>
        <end position="125"/>
    </location>
</feature>
<dbReference type="SUPFAM" id="SSF81321">
    <property type="entry name" value="Family A G protein-coupled receptor-like"/>
    <property type="match status" value="1"/>
</dbReference>
<dbReference type="OrthoDB" id="10053194at2759"/>
<dbReference type="PANTHER" id="PTHR45695">
    <property type="entry name" value="LEUCOKININ RECEPTOR-RELATED"/>
    <property type="match status" value="1"/>
</dbReference>
<organism evidence="12 13">
    <name type="scientific">Desmophyllum pertusum</name>
    <dbReference type="NCBI Taxonomy" id="174260"/>
    <lineage>
        <taxon>Eukaryota</taxon>
        <taxon>Metazoa</taxon>
        <taxon>Cnidaria</taxon>
        <taxon>Anthozoa</taxon>
        <taxon>Hexacorallia</taxon>
        <taxon>Scleractinia</taxon>
        <taxon>Caryophylliina</taxon>
        <taxon>Caryophylliidae</taxon>
        <taxon>Desmophyllum</taxon>
    </lineage>
</organism>
<dbReference type="GO" id="GO:0005886">
    <property type="term" value="C:plasma membrane"/>
    <property type="evidence" value="ECO:0007669"/>
    <property type="project" value="TreeGrafter"/>
</dbReference>
<proteinExistence type="inferred from homology"/>
<evidence type="ECO:0000256" key="7">
    <source>
        <dbReference type="ARBA" id="ARBA00023224"/>
    </source>
</evidence>
<dbReference type="PANTHER" id="PTHR45695:SF9">
    <property type="entry name" value="LEUCOKININ RECEPTOR"/>
    <property type="match status" value="1"/>
</dbReference>
<keyword evidence="3 10" id="KW-1133">Transmembrane helix</keyword>
<evidence type="ECO:0000256" key="10">
    <source>
        <dbReference type="SAM" id="Phobius"/>
    </source>
</evidence>
<comment type="similarity">
    <text evidence="8">Belongs to the G-protein coupled receptor 1 family.</text>
</comment>
<feature type="transmembrane region" description="Helical" evidence="10">
    <location>
        <begin position="186"/>
        <end position="211"/>
    </location>
</feature>
<dbReference type="GO" id="GO:0004930">
    <property type="term" value="F:G protein-coupled receptor activity"/>
    <property type="evidence" value="ECO:0007669"/>
    <property type="project" value="UniProtKB-KW"/>
</dbReference>
<comment type="subcellular location">
    <subcellularLocation>
        <location evidence="1">Membrane</location>
        <topology evidence="1">Multi-pass membrane protein</topology>
    </subcellularLocation>
</comment>
<keyword evidence="6 8" id="KW-0675">Receptor</keyword>
<comment type="caution">
    <text evidence="12">The sequence shown here is derived from an EMBL/GenBank/DDBJ whole genome shotgun (WGS) entry which is preliminary data.</text>
</comment>
<feature type="region of interest" description="Disordered" evidence="9">
    <location>
        <begin position="223"/>
        <end position="253"/>
    </location>
</feature>
<protein>
    <recommendedName>
        <fullName evidence="11">G-protein coupled receptors family 1 profile domain-containing protein</fullName>
    </recommendedName>
</protein>
<evidence type="ECO:0000256" key="1">
    <source>
        <dbReference type="ARBA" id="ARBA00004141"/>
    </source>
</evidence>
<evidence type="ECO:0000256" key="3">
    <source>
        <dbReference type="ARBA" id="ARBA00022989"/>
    </source>
</evidence>
<evidence type="ECO:0000256" key="4">
    <source>
        <dbReference type="ARBA" id="ARBA00023040"/>
    </source>
</evidence>
<feature type="transmembrane region" description="Helical" evidence="10">
    <location>
        <begin position="32"/>
        <end position="54"/>
    </location>
</feature>
<evidence type="ECO:0000256" key="2">
    <source>
        <dbReference type="ARBA" id="ARBA00022692"/>
    </source>
</evidence>
<dbReference type="PROSITE" id="PS00237">
    <property type="entry name" value="G_PROTEIN_RECEP_F1_1"/>
    <property type="match status" value="1"/>
</dbReference>
<evidence type="ECO:0000256" key="5">
    <source>
        <dbReference type="ARBA" id="ARBA00023136"/>
    </source>
</evidence>
<accession>A0A9X0DAZ7</accession>
<name>A0A9X0DAZ7_9CNID</name>
<evidence type="ECO:0000256" key="6">
    <source>
        <dbReference type="ARBA" id="ARBA00023170"/>
    </source>
</evidence>
<dbReference type="InterPro" id="IPR000276">
    <property type="entry name" value="GPCR_Rhodpsn"/>
</dbReference>
<keyword evidence="13" id="KW-1185">Reference proteome</keyword>
<dbReference type="Proteomes" id="UP001163046">
    <property type="component" value="Unassembled WGS sequence"/>
</dbReference>
<sequence>MSTITTTNSTINGSFTSEVPGSQPRWLNALQYTMFTAIFVVSVIGNTLVCLVIVRTPRMRTTRNFLLVNLAVADLTVALLCIPFEVILKTTFPHWPLGSVMCKILWPTMTSVTTCSSATLIAISYDRFRAVVHPWKPRFTLFQTIIIIAVTWSVSFVLVIPFLLVLSMKDNYCQEVWPSTSTRRAYTLGLFIIQFIFPLVIIAIAYIKVVLKLRDQAARFSGKTGVQESPRPGPSSSFLTTEVSDGHSVSGSPLPDKKLSTGLNQVHLSFAQPPRNPRSGQSKAIQRLQRNTKIVKMLVTVVLLYAICMLPNQVVWLWIEFGSGQTSPILQLF</sequence>
<reference evidence="12" key="1">
    <citation type="submission" date="2023-01" db="EMBL/GenBank/DDBJ databases">
        <title>Genome assembly of the deep-sea coral Lophelia pertusa.</title>
        <authorList>
            <person name="Herrera S."/>
            <person name="Cordes E."/>
        </authorList>
    </citation>
    <scope>NUCLEOTIDE SEQUENCE</scope>
    <source>
        <strain evidence="12">USNM1676648</strain>
        <tissue evidence="12">Polyp</tissue>
    </source>
</reference>
<feature type="transmembrane region" description="Helical" evidence="10">
    <location>
        <begin position="145"/>
        <end position="166"/>
    </location>
</feature>
<dbReference type="InterPro" id="IPR017452">
    <property type="entry name" value="GPCR_Rhodpsn_7TM"/>
</dbReference>
<feature type="domain" description="G-protein coupled receptors family 1 profile" evidence="11">
    <location>
        <begin position="45"/>
        <end position="333"/>
    </location>
</feature>
<dbReference type="EMBL" id="MU825399">
    <property type="protein sequence ID" value="KAJ7393056.1"/>
    <property type="molecule type" value="Genomic_DNA"/>
</dbReference>
<dbReference type="PROSITE" id="PS50262">
    <property type="entry name" value="G_PROTEIN_RECEP_F1_2"/>
    <property type="match status" value="1"/>
</dbReference>
<dbReference type="Pfam" id="PF00001">
    <property type="entry name" value="7tm_1"/>
    <property type="match status" value="1"/>
</dbReference>
<dbReference type="AlphaFoldDB" id="A0A9X0DAZ7"/>